<dbReference type="Gene3D" id="2.30.30.390">
    <property type="entry name" value="Hemimethylated DNA-binding domain"/>
    <property type="match status" value="1"/>
</dbReference>
<evidence type="ECO:0000313" key="4">
    <source>
        <dbReference type="Proteomes" id="UP000053675"/>
    </source>
</evidence>
<dbReference type="GO" id="GO:0003677">
    <property type="term" value="F:DNA binding"/>
    <property type="evidence" value="ECO:0007669"/>
    <property type="project" value="UniProtKB-UniRule"/>
</dbReference>
<dbReference type="PATRIC" id="fig|472175.3.peg.1058"/>
<dbReference type="EMBL" id="JMQM01000001">
    <property type="protein sequence ID" value="KFB10022.1"/>
    <property type="molecule type" value="Genomic_DNA"/>
</dbReference>
<evidence type="ECO:0000259" key="2">
    <source>
        <dbReference type="SMART" id="SM00992"/>
    </source>
</evidence>
<keyword evidence="4" id="KW-1185">Reference proteome</keyword>
<sequence length="111" mass="13152">MTYEMKTAKFSIGQVVRHRIYPFRGVIFDVDPVFANTEEWYQAIPEDVRPVKNQPFYHLLAENDETDYIAYVSEQNLVLDESGEPLRHPQINEFFVETVEGRLAPRERHEH</sequence>
<dbReference type="Pfam" id="PF08755">
    <property type="entry name" value="YccV-like"/>
    <property type="match status" value="1"/>
</dbReference>
<accession>A0A084UAN6</accession>
<evidence type="ECO:0000313" key="3">
    <source>
        <dbReference type="EMBL" id="KFB10022.1"/>
    </source>
</evidence>
<dbReference type="NCBIfam" id="TIGR02097">
    <property type="entry name" value="yccV"/>
    <property type="match status" value="1"/>
</dbReference>
<organism evidence="3 4">
    <name type="scientific">Nitratireductor basaltis</name>
    <dbReference type="NCBI Taxonomy" id="472175"/>
    <lineage>
        <taxon>Bacteria</taxon>
        <taxon>Pseudomonadati</taxon>
        <taxon>Pseudomonadota</taxon>
        <taxon>Alphaproteobacteria</taxon>
        <taxon>Hyphomicrobiales</taxon>
        <taxon>Phyllobacteriaceae</taxon>
        <taxon>Nitratireductor</taxon>
    </lineage>
</organism>
<dbReference type="InterPro" id="IPR036623">
    <property type="entry name" value="Hemimethylated_DNA-bd_sf"/>
</dbReference>
<reference evidence="3 4" key="1">
    <citation type="submission" date="2014-05" db="EMBL/GenBank/DDBJ databases">
        <title>Draft Genome Sequence of Nitratireductor basaltis Strain UMTGB225, A Marine Bacterium Isolated from Green Barrel Tunicate.</title>
        <authorList>
            <person name="Gan H.Y."/>
        </authorList>
    </citation>
    <scope>NUCLEOTIDE SEQUENCE [LARGE SCALE GENOMIC DNA]</scope>
    <source>
        <strain evidence="3 4">UMTGB225</strain>
    </source>
</reference>
<comment type="caution">
    <text evidence="3">The sequence shown here is derived from an EMBL/GenBank/DDBJ whole genome shotgun (WGS) entry which is preliminary data.</text>
</comment>
<proteinExistence type="predicted"/>
<feature type="domain" description="Hemimethylated DNA-binding" evidence="2">
    <location>
        <begin position="7"/>
        <end position="106"/>
    </location>
</feature>
<dbReference type="STRING" id="472175.EL18_01050"/>
<dbReference type="InterPro" id="IPR053189">
    <property type="entry name" value="Clp_protease_adapter_ClpF"/>
</dbReference>
<dbReference type="SMART" id="SM00992">
    <property type="entry name" value="YccV-like"/>
    <property type="match status" value="1"/>
</dbReference>
<protein>
    <recommendedName>
        <fullName evidence="1">Heat shock protein HspQ</fullName>
    </recommendedName>
</protein>
<dbReference type="SUPFAM" id="SSF141255">
    <property type="entry name" value="YccV-like"/>
    <property type="match status" value="1"/>
</dbReference>
<dbReference type="AlphaFoldDB" id="A0A084UAN6"/>
<dbReference type="eggNOG" id="COG3785">
    <property type="taxonomic scope" value="Bacteria"/>
</dbReference>
<dbReference type="PANTHER" id="PTHR48439">
    <property type="entry name" value="HEMIMETHYLATED DNA-BINDING DOMAIN-CONTAINING PROTEIN"/>
    <property type="match status" value="1"/>
</dbReference>
<gene>
    <name evidence="3" type="ORF">EL18_01050</name>
</gene>
<dbReference type="InterPro" id="IPR011722">
    <property type="entry name" value="Hemimethylated_DNA-bd_dom"/>
</dbReference>
<dbReference type="PANTHER" id="PTHR48439:SF1">
    <property type="entry name" value="HEMIMETHYLATED DNA-BINDING DOMAIN-CONTAINING PROTEIN"/>
    <property type="match status" value="1"/>
</dbReference>
<evidence type="ECO:0000256" key="1">
    <source>
        <dbReference type="NCBIfam" id="TIGR02097"/>
    </source>
</evidence>
<dbReference type="Proteomes" id="UP000053675">
    <property type="component" value="Unassembled WGS sequence"/>
</dbReference>
<name>A0A084UAN6_9HYPH</name>